<dbReference type="AlphaFoldDB" id="A0A381NX25"/>
<gene>
    <name evidence="1" type="ORF">METZ01_LOCUS12016</name>
</gene>
<proteinExistence type="predicted"/>
<protein>
    <recommendedName>
        <fullName evidence="2">DUF35 domain-containing protein</fullName>
    </recommendedName>
</protein>
<evidence type="ECO:0000313" key="1">
    <source>
        <dbReference type="EMBL" id="SUZ59162.1"/>
    </source>
</evidence>
<accession>A0A381NX25</accession>
<evidence type="ECO:0008006" key="2">
    <source>
        <dbReference type="Google" id="ProtNLM"/>
    </source>
</evidence>
<organism evidence="1">
    <name type="scientific">marine metagenome</name>
    <dbReference type="NCBI Taxonomy" id="408172"/>
    <lineage>
        <taxon>unclassified sequences</taxon>
        <taxon>metagenomes</taxon>
        <taxon>ecological metagenomes</taxon>
    </lineage>
</organism>
<reference evidence="1" key="1">
    <citation type="submission" date="2018-05" db="EMBL/GenBank/DDBJ databases">
        <authorList>
            <person name="Lanie J.A."/>
            <person name="Ng W.-L."/>
            <person name="Kazmierczak K.M."/>
            <person name="Andrzejewski T.M."/>
            <person name="Davidsen T.M."/>
            <person name="Wayne K.J."/>
            <person name="Tettelin H."/>
            <person name="Glass J.I."/>
            <person name="Rusch D."/>
            <person name="Podicherti R."/>
            <person name="Tsui H.-C.T."/>
            <person name="Winkler M.E."/>
        </authorList>
    </citation>
    <scope>NUCLEOTIDE SEQUENCE</scope>
</reference>
<sequence length="44" mass="4753">MTNIVECDPESVSIGDPVEAVFEEAVHRDGEPGSPLLRFRPISG</sequence>
<dbReference type="EMBL" id="UINC01000666">
    <property type="protein sequence ID" value="SUZ59162.1"/>
    <property type="molecule type" value="Genomic_DNA"/>
</dbReference>
<name>A0A381NX25_9ZZZZ</name>